<protein>
    <recommendedName>
        <fullName evidence="2">NFACT RNA-binding domain-containing protein</fullName>
    </recommendedName>
</protein>
<feature type="domain" description="NFACT RNA-binding" evidence="2">
    <location>
        <begin position="6"/>
        <end position="101"/>
    </location>
</feature>
<proteinExistence type="inferred from homology"/>
<evidence type="ECO:0000313" key="3">
    <source>
        <dbReference type="EMBL" id="QHT91814.1"/>
    </source>
</evidence>
<comment type="similarity">
    <text evidence="1">Belongs to the CCDC25 family.</text>
</comment>
<name>A0A6C0IFB6_9ZZZZ</name>
<organism evidence="3">
    <name type="scientific">viral metagenome</name>
    <dbReference type="NCBI Taxonomy" id="1070528"/>
    <lineage>
        <taxon>unclassified sequences</taxon>
        <taxon>metagenomes</taxon>
        <taxon>organismal metagenomes</taxon>
    </lineage>
</organism>
<dbReference type="InterPro" id="IPR039730">
    <property type="entry name" value="Jlp2/Ccd25"/>
</dbReference>
<accession>A0A6C0IFB6</accession>
<dbReference type="Pfam" id="PF05670">
    <property type="entry name" value="NFACT-R_1"/>
    <property type="match status" value="1"/>
</dbReference>
<sequence>MKTELFNYNNTTYTIIIGKNKTENWSIIDDASDTDLWFHIAEMPSCHVILKNDEILRLVPRQVIKRCAYLCKINSSAKTMSKCVVIYASIVNVKKTDIVGQVTVTQSKTVSV</sequence>
<dbReference type="PANTHER" id="PTHR13049">
    <property type="entry name" value="DUF814-RELATED"/>
    <property type="match status" value="1"/>
</dbReference>
<dbReference type="InterPro" id="IPR008532">
    <property type="entry name" value="NFACT_RNA-bd"/>
</dbReference>
<dbReference type="AlphaFoldDB" id="A0A6C0IFB6"/>
<dbReference type="PANTHER" id="PTHR13049:SF2">
    <property type="entry name" value="COILED-COIL DOMAIN-CONTAINING PROTEIN 25"/>
    <property type="match status" value="1"/>
</dbReference>
<evidence type="ECO:0000259" key="2">
    <source>
        <dbReference type="Pfam" id="PF05670"/>
    </source>
</evidence>
<dbReference type="EMBL" id="MN740170">
    <property type="protein sequence ID" value="QHT91814.1"/>
    <property type="molecule type" value="Genomic_DNA"/>
</dbReference>
<reference evidence="3" key="1">
    <citation type="journal article" date="2020" name="Nature">
        <title>Giant virus diversity and host interactions through global metagenomics.</title>
        <authorList>
            <person name="Schulz F."/>
            <person name="Roux S."/>
            <person name="Paez-Espino D."/>
            <person name="Jungbluth S."/>
            <person name="Walsh D.A."/>
            <person name="Denef V.J."/>
            <person name="McMahon K.D."/>
            <person name="Konstantinidis K.T."/>
            <person name="Eloe-Fadrosh E.A."/>
            <person name="Kyrpides N.C."/>
            <person name="Woyke T."/>
        </authorList>
    </citation>
    <scope>NUCLEOTIDE SEQUENCE</scope>
    <source>
        <strain evidence="3">GVMAG-M-3300023184-86</strain>
    </source>
</reference>
<evidence type="ECO:0000256" key="1">
    <source>
        <dbReference type="ARBA" id="ARBA00008998"/>
    </source>
</evidence>